<evidence type="ECO:0000256" key="2">
    <source>
        <dbReference type="SAM" id="Phobius"/>
    </source>
</evidence>
<proteinExistence type="predicted"/>
<keyword evidence="2" id="KW-0472">Membrane</keyword>
<reference evidence="4" key="1">
    <citation type="journal article" date="2019" name="Int. J. Syst. Evol. Microbiol.">
        <title>The Global Catalogue of Microorganisms (GCM) 10K type strain sequencing project: providing services to taxonomists for standard genome sequencing and annotation.</title>
        <authorList>
            <consortium name="The Broad Institute Genomics Platform"/>
            <consortium name="The Broad Institute Genome Sequencing Center for Infectious Disease"/>
            <person name="Wu L."/>
            <person name="Ma J."/>
        </authorList>
    </citation>
    <scope>NUCLEOTIDE SEQUENCE [LARGE SCALE GENOMIC DNA]</scope>
    <source>
        <strain evidence="4">CGMCC 4.7132</strain>
    </source>
</reference>
<evidence type="ECO:0000256" key="1">
    <source>
        <dbReference type="SAM" id="MobiDB-lite"/>
    </source>
</evidence>
<feature type="compositionally biased region" description="Basic residues" evidence="1">
    <location>
        <begin position="24"/>
        <end position="34"/>
    </location>
</feature>
<feature type="compositionally biased region" description="Basic and acidic residues" evidence="1">
    <location>
        <begin position="11"/>
        <end position="23"/>
    </location>
</feature>
<feature type="region of interest" description="Disordered" evidence="1">
    <location>
        <begin position="1"/>
        <end position="35"/>
    </location>
</feature>
<evidence type="ECO:0000313" key="3">
    <source>
        <dbReference type="EMBL" id="MFC4532893.1"/>
    </source>
</evidence>
<gene>
    <name evidence="3" type="ORF">ACFO60_19120</name>
</gene>
<evidence type="ECO:0000313" key="4">
    <source>
        <dbReference type="Proteomes" id="UP001596004"/>
    </source>
</evidence>
<accession>A0ABV9CIR5</accession>
<comment type="caution">
    <text evidence="3">The sequence shown here is derived from an EMBL/GenBank/DDBJ whole genome shotgun (WGS) entry which is preliminary data.</text>
</comment>
<dbReference type="RefSeq" id="WP_380841818.1">
    <property type="nucleotide sequence ID" value="NZ_JBHSFP010000012.1"/>
</dbReference>
<protein>
    <submittedName>
        <fullName evidence="3">Uncharacterized protein</fullName>
    </submittedName>
</protein>
<dbReference type="EMBL" id="JBHSFP010000012">
    <property type="protein sequence ID" value="MFC4532893.1"/>
    <property type="molecule type" value="Genomic_DNA"/>
</dbReference>
<keyword evidence="2" id="KW-1133">Transmembrane helix</keyword>
<keyword evidence="4" id="KW-1185">Reference proteome</keyword>
<name>A0ABV9CIR5_9ACTN</name>
<keyword evidence="2" id="KW-0812">Transmembrane</keyword>
<sequence>MTQGGLSGGHAETEPGSRSDGRKRAASARSKRRRASFEVDALSERGLTQRQQRLLLGAGTVVAVLVGGFGLTAVVSTLGVSDPPADEGSSAADAIGLLSPDDYQAWPSPKLFAPIGDRKADQAPLRAEEVFSVKTVRSGKLTLKLADRRLDACAPAMWGGSVLAKLGETGCTQAVRGLYLSADRRYVAQYTLFNMADAAAAGGFVQQMSTLYRGGGWVRPLESKAAAFPQDGYSEASGHVMGHYAGFVWVARTDGQEATPKDDFVSLALGARAAEKAVYRRVVAVTGPAAPPAG</sequence>
<feature type="transmembrane region" description="Helical" evidence="2">
    <location>
        <begin position="54"/>
        <end position="75"/>
    </location>
</feature>
<dbReference type="Proteomes" id="UP001596004">
    <property type="component" value="Unassembled WGS sequence"/>
</dbReference>
<organism evidence="3 4">
    <name type="scientific">Sphaerisporangium dianthi</name>
    <dbReference type="NCBI Taxonomy" id="1436120"/>
    <lineage>
        <taxon>Bacteria</taxon>
        <taxon>Bacillati</taxon>
        <taxon>Actinomycetota</taxon>
        <taxon>Actinomycetes</taxon>
        <taxon>Streptosporangiales</taxon>
        <taxon>Streptosporangiaceae</taxon>
        <taxon>Sphaerisporangium</taxon>
    </lineage>
</organism>